<evidence type="ECO:0000256" key="3">
    <source>
        <dbReference type="SAM" id="SignalP"/>
    </source>
</evidence>
<evidence type="ECO:0000256" key="2">
    <source>
        <dbReference type="ARBA" id="ARBA00022801"/>
    </source>
</evidence>
<dbReference type="CDD" id="cd09121">
    <property type="entry name" value="PLDc_DNaseII_2"/>
    <property type="match status" value="1"/>
</dbReference>
<protein>
    <submittedName>
        <fullName evidence="4">Uncharacterized protein</fullName>
    </submittedName>
</protein>
<keyword evidence="3" id="KW-0732">Signal</keyword>
<evidence type="ECO:0000313" key="5">
    <source>
        <dbReference type="Proteomes" id="UP001347796"/>
    </source>
</evidence>
<evidence type="ECO:0000313" key="4">
    <source>
        <dbReference type="EMBL" id="KAK6196250.1"/>
    </source>
</evidence>
<dbReference type="Pfam" id="PF03265">
    <property type="entry name" value="DNase_II"/>
    <property type="match status" value="1"/>
</dbReference>
<reference evidence="4 5" key="1">
    <citation type="submission" date="2024-01" db="EMBL/GenBank/DDBJ databases">
        <title>The genome of the rayed Mediterranean limpet Patella caerulea (Linnaeus, 1758).</title>
        <authorList>
            <person name="Anh-Thu Weber A."/>
            <person name="Halstead-Nussloch G."/>
        </authorList>
    </citation>
    <scope>NUCLEOTIDE SEQUENCE [LARGE SCALE GENOMIC DNA]</scope>
    <source>
        <strain evidence="4">AATW-2023a</strain>
        <tissue evidence="4">Whole specimen</tissue>
    </source>
</reference>
<keyword evidence="5" id="KW-1185">Reference proteome</keyword>
<organism evidence="4 5">
    <name type="scientific">Patella caerulea</name>
    <name type="common">Rayed Mediterranean limpet</name>
    <dbReference type="NCBI Taxonomy" id="87958"/>
    <lineage>
        <taxon>Eukaryota</taxon>
        <taxon>Metazoa</taxon>
        <taxon>Spiralia</taxon>
        <taxon>Lophotrochozoa</taxon>
        <taxon>Mollusca</taxon>
        <taxon>Gastropoda</taxon>
        <taxon>Patellogastropoda</taxon>
        <taxon>Patelloidea</taxon>
        <taxon>Patellidae</taxon>
        <taxon>Patella</taxon>
    </lineage>
</organism>
<feature type="chain" id="PRO_5042890484" evidence="3">
    <location>
        <begin position="21"/>
        <end position="358"/>
    </location>
</feature>
<accession>A0AAN8KG38</accession>
<dbReference type="GO" id="GO:0006309">
    <property type="term" value="P:apoptotic DNA fragmentation"/>
    <property type="evidence" value="ECO:0007669"/>
    <property type="project" value="TreeGrafter"/>
</dbReference>
<evidence type="ECO:0000256" key="1">
    <source>
        <dbReference type="ARBA" id="ARBA00007527"/>
    </source>
</evidence>
<proteinExistence type="inferred from homology"/>
<dbReference type="EMBL" id="JAZGQO010000001">
    <property type="protein sequence ID" value="KAK6196250.1"/>
    <property type="molecule type" value="Genomic_DNA"/>
</dbReference>
<keyword evidence="2" id="KW-0378">Hydrolase</keyword>
<feature type="signal peptide" evidence="3">
    <location>
        <begin position="1"/>
        <end position="20"/>
    </location>
</feature>
<dbReference type="Proteomes" id="UP001347796">
    <property type="component" value="Unassembled WGS sequence"/>
</dbReference>
<gene>
    <name evidence="4" type="ORF">SNE40_001510</name>
</gene>
<name>A0AAN8KG38_PATCE</name>
<dbReference type="CDD" id="cd09120">
    <property type="entry name" value="PLDc_DNaseII_1"/>
    <property type="match status" value="1"/>
</dbReference>
<dbReference type="PANTHER" id="PTHR10858">
    <property type="entry name" value="DEOXYRIBONUCLEASE II"/>
    <property type="match status" value="1"/>
</dbReference>
<sequence>MLKLVFALCLLFLDIDLSHCLRCLDYEGKSVDWFVVYKLPELEHNKSNPILHDGLAHFYLDANNPEFQLSKYSLNSSNDAIYYTLQQIYTAKEDSILYGMYNDEPPNQSGSLNHGHSKGVIASDESQGYWLVHSVPKYPPHKNESYTWPESATVYGQNFLCITINYTTIDKIGEQYLYNYPKFYDKYMPPQFAEDNPNMVKAFGGLHVKSPPWNNMAAFSSSGGTQFHSFAKFCNFERDLYDAWLAPYFKSGMFAETWQNGRGKLPSNCSDSFQVLNVKDISLPEGIQFKETKDHSKWAITRDVGNWVCIGDINREEPQEKRAGGTVCFQNKDVWKNYNNSIFDVQNCSPRYSVFIKK</sequence>
<comment type="caution">
    <text evidence="4">The sequence shown here is derived from an EMBL/GenBank/DDBJ whole genome shotgun (WGS) entry which is preliminary data.</text>
</comment>
<dbReference type="PANTHER" id="PTHR10858:SF23">
    <property type="entry name" value="DEOXYRIBONUCLEASE II"/>
    <property type="match status" value="1"/>
</dbReference>
<dbReference type="GO" id="GO:0004531">
    <property type="term" value="F:deoxyribonuclease II activity"/>
    <property type="evidence" value="ECO:0007669"/>
    <property type="project" value="InterPro"/>
</dbReference>
<dbReference type="AlphaFoldDB" id="A0AAN8KG38"/>
<dbReference type="InterPro" id="IPR004947">
    <property type="entry name" value="DNase_II"/>
</dbReference>
<comment type="similarity">
    <text evidence="1">Belongs to the DNase II family.</text>
</comment>